<evidence type="ECO:0000256" key="1">
    <source>
        <dbReference type="SAM" id="Phobius"/>
    </source>
</evidence>
<dbReference type="AlphaFoldDB" id="A0AAD6ZN00"/>
<evidence type="ECO:0000313" key="2">
    <source>
        <dbReference type="EMBL" id="KAJ7330401.1"/>
    </source>
</evidence>
<dbReference type="EMBL" id="JARIHO010000037">
    <property type="protein sequence ID" value="KAJ7330401.1"/>
    <property type="molecule type" value="Genomic_DNA"/>
</dbReference>
<evidence type="ECO:0000313" key="3">
    <source>
        <dbReference type="Proteomes" id="UP001218218"/>
    </source>
</evidence>
<dbReference type="Proteomes" id="UP001218218">
    <property type="component" value="Unassembled WGS sequence"/>
</dbReference>
<proteinExistence type="predicted"/>
<reference evidence="2" key="1">
    <citation type="submission" date="2023-03" db="EMBL/GenBank/DDBJ databases">
        <title>Massive genome expansion in bonnet fungi (Mycena s.s.) driven by repeated elements and novel gene families across ecological guilds.</title>
        <authorList>
            <consortium name="Lawrence Berkeley National Laboratory"/>
            <person name="Harder C.B."/>
            <person name="Miyauchi S."/>
            <person name="Viragh M."/>
            <person name="Kuo A."/>
            <person name="Thoen E."/>
            <person name="Andreopoulos B."/>
            <person name="Lu D."/>
            <person name="Skrede I."/>
            <person name="Drula E."/>
            <person name="Henrissat B."/>
            <person name="Morin E."/>
            <person name="Kohler A."/>
            <person name="Barry K."/>
            <person name="LaButti K."/>
            <person name="Morin E."/>
            <person name="Salamov A."/>
            <person name="Lipzen A."/>
            <person name="Mereny Z."/>
            <person name="Hegedus B."/>
            <person name="Baldrian P."/>
            <person name="Stursova M."/>
            <person name="Weitz H."/>
            <person name="Taylor A."/>
            <person name="Grigoriev I.V."/>
            <person name="Nagy L.G."/>
            <person name="Martin F."/>
            <person name="Kauserud H."/>
        </authorList>
    </citation>
    <scope>NUCLEOTIDE SEQUENCE</scope>
    <source>
        <strain evidence="2">CBHHK002</strain>
    </source>
</reference>
<accession>A0AAD6ZN00</accession>
<protein>
    <submittedName>
        <fullName evidence="2">Uncharacterized protein</fullName>
    </submittedName>
</protein>
<feature type="transmembrane region" description="Helical" evidence="1">
    <location>
        <begin position="86"/>
        <end position="103"/>
    </location>
</feature>
<keyword evidence="3" id="KW-1185">Reference proteome</keyword>
<organism evidence="2 3">
    <name type="scientific">Mycena albidolilacea</name>
    <dbReference type="NCBI Taxonomy" id="1033008"/>
    <lineage>
        <taxon>Eukaryota</taxon>
        <taxon>Fungi</taxon>
        <taxon>Dikarya</taxon>
        <taxon>Basidiomycota</taxon>
        <taxon>Agaricomycotina</taxon>
        <taxon>Agaricomycetes</taxon>
        <taxon>Agaricomycetidae</taxon>
        <taxon>Agaricales</taxon>
        <taxon>Marasmiineae</taxon>
        <taxon>Mycenaceae</taxon>
        <taxon>Mycena</taxon>
    </lineage>
</organism>
<keyword evidence="1" id="KW-0812">Transmembrane</keyword>
<keyword evidence="1" id="KW-0472">Membrane</keyword>
<gene>
    <name evidence="2" type="ORF">DFH08DRAFT_882572</name>
</gene>
<name>A0AAD6ZN00_9AGAR</name>
<comment type="caution">
    <text evidence="2">The sequence shown here is derived from an EMBL/GenBank/DDBJ whole genome shotgun (WGS) entry which is preliminary data.</text>
</comment>
<keyword evidence="1" id="KW-1133">Transmembrane helix</keyword>
<sequence length="105" mass="12013">MCSIGKKAYTLRILDLLHHRPVLKKFLLLCLVPGKIFDGWIIAVRGQKPTNEMWIQLKGITLVFTAQYASDWHDHWSTGSSNIGDTIHFLLCAFVVVILFAQFQK</sequence>
<feature type="transmembrane region" description="Helical" evidence="1">
    <location>
        <begin position="26"/>
        <end position="44"/>
    </location>
</feature>